<dbReference type="InterPro" id="IPR041698">
    <property type="entry name" value="Methyltransf_25"/>
</dbReference>
<dbReference type="SUPFAM" id="SSF53335">
    <property type="entry name" value="S-adenosyl-L-methionine-dependent methyltransferases"/>
    <property type="match status" value="1"/>
</dbReference>
<evidence type="ECO:0000313" key="4">
    <source>
        <dbReference type="EMBL" id="KAG2453058.1"/>
    </source>
</evidence>
<protein>
    <recommendedName>
        <fullName evidence="3">Methyltransferase domain-containing protein</fullName>
    </recommendedName>
</protein>
<keyword evidence="1" id="KW-0808">Transferase</keyword>
<keyword evidence="5" id="KW-1185">Reference proteome</keyword>
<comment type="caution">
    <text evidence="4">The sequence shown here is derived from an EMBL/GenBank/DDBJ whole genome shotgun (WGS) entry which is preliminary data.</text>
</comment>
<name>A0A835WRZ3_9CHLO</name>
<evidence type="ECO:0000313" key="5">
    <source>
        <dbReference type="Proteomes" id="UP000613740"/>
    </source>
</evidence>
<dbReference type="AlphaFoldDB" id="A0A835WRZ3"/>
<accession>A0A835WRZ3</accession>
<dbReference type="OrthoDB" id="6329284at2759"/>
<evidence type="ECO:0000256" key="2">
    <source>
        <dbReference type="SAM" id="MobiDB-lite"/>
    </source>
</evidence>
<feature type="compositionally biased region" description="Low complexity" evidence="2">
    <location>
        <begin position="225"/>
        <end position="245"/>
    </location>
</feature>
<feature type="region of interest" description="Disordered" evidence="2">
    <location>
        <begin position="210"/>
        <end position="245"/>
    </location>
</feature>
<dbReference type="Gene3D" id="3.40.50.150">
    <property type="entry name" value="Vaccinia Virus protein VP39"/>
    <property type="match status" value="1"/>
</dbReference>
<proteinExistence type="predicted"/>
<dbReference type="PANTHER" id="PTHR43861">
    <property type="entry name" value="TRANS-ACONITATE 2-METHYLTRANSFERASE-RELATED"/>
    <property type="match status" value="1"/>
</dbReference>
<dbReference type="CDD" id="cd02440">
    <property type="entry name" value="AdoMet_MTases"/>
    <property type="match status" value="1"/>
</dbReference>
<dbReference type="Proteomes" id="UP000613740">
    <property type="component" value="Unassembled WGS sequence"/>
</dbReference>
<feature type="domain" description="Methyltransferase" evidence="3">
    <location>
        <begin position="13"/>
        <end position="110"/>
    </location>
</feature>
<dbReference type="GO" id="GO:0016740">
    <property type="term" value="F:transferase activity"/>
    <property type="evidence" value="ECO:0007669"/>
    <property type="project" value="UniProtKB-KW"/>
</dbReference>
<dbReference type="EMBL" id="JAEHOD010000004">
    <property type="protein sequence ID" value="KAG2453058.1"/>
    <property type="molecule type" value="Genomic_DNA"/>
</dbReference>
<reference evidence="4" key="1">
    <citation type="journal article" date="2020" name="bioRxiv">
        <title>Comparative genomics of Chlamydomonas.</title>
        <authorList>
            <person name="Craig R.J."/>
            <person name="Hasan A.R."/>
            <person name="Ness R.W."/>
            <person name="Keightley P.D."/>
        </authorList>
    </citation>
    <scope>NUCLEOTIDE SEQUENCE</scope>
    <source>
        <strain evidence="4">CCAP 11/173</strain>
    </source>
</reference>
<dbReference type="Pfam" id="PF13649">
    <property type="entry name" value="Methyltransf_25"/>
    <property type="match status" value="1"/>
</dbReference>
<dbReference type="InterPro" id="IPR029063">
    <property type="entry name" value="SAM-dependent_MTases_sf"/>
</dbReference>
<evidence type="ECO:0000256" key="1">
    <source>
        <dbReference type="ARBA" id="ARBA00022679"/>
    </source>
</evidence>
<evidence type="ECO:0000259" key="3">
    <source>
        <dbReference type="Pfam" id="PF13649"/>
    </source>
</evidence>
<feature type="region of interest" description="Disordered" evidence="2">
    <location>
        <begin position="257"/>
        <end position="277"/>
    </location>
</feature>
<gene>
    <name evidence="4" type="ORF">HYH02_002391</name>
</gene>
<organism evidence="4 5">
    <name type="scientific">Chlamydomonas schloesseri</name>
    <dbReference type="NCBI Taxonomy" id="2026947"/>
    <lineage>
        <taxon>Eukaryota</taxon>
        <taxon>Viridiplantae</taxon>
        <taxon>Chlorophyta</taxon>
        <taxon>core chlorophytes</taxon>
        <taxon>Chlorophyceae</taxon>
        <taxon>CS clade</taxon>
        <taxon>Chlamydomonadales</taxon>
        <taxon>Chlamydomonadaceae</taxon>
        <taxon>Chlamydomonas</taxon>
    </lineage>
</organism>
<feature type="compositionally biased region" description="Pro residues" evidence="2">
    <location>
        <begin position="212"/>
        <end position="224"/>
    </location>
</feature>
<sequence>MLAHASLRRGQRVLDLATGAGLFAVAAGRVVGSAPGGVLALDLSPGMVELARRNVKTSGLRNIEVRQADAESTDLPPASYDLIAASAALPYMHRPGAALARWRRWLRPNGRLVANSFKSPYDPECGLLYELAAAHGLGGVLADPLAAVGGDAEGVRRLLEAAGYKRVQVTEESMEVLAPAASAREYAEAMWASSLSSPHHCLEQLLAAAQPQPQPPQPPQPQQPQQPDGSSSSSGSSASTQVSFAAPSVASSAAGHGIGLSPAGQRDRGGAGAGGGGVSAAAMAAAAAASASAIASTGAGASRAGRLGGGRIQAKPLGGGAAALGPKLQPAGRPATQLGLESAAASAAAASAAAAAIDPVALQRLKDEFLLGAERSVKKRLRSGAVRTTVHVLWAVAYAS</sequence>